<dbReference type="AlphaFoldDB" id="A0AAN9J8W5"/>
<dbReference type="EMBL" id="JAYKXN010000004">
    <property type="protein sequence ID" value="KAK7293413.1"/>
    <property type="molecule type" value="Genomic_DNA"/>
</dbReference>
<dbReference type="PANTHER" id="PTHR33318:SF4">
    <property type="entry name" value="OS04G0511700 PROTEIN"/>
    <property type="match status" value="1"/>
</dbReference>
<name>A0AAN9J8W5_CLITE</name>
<evidence type="ECO:0000256" key="1">
    <source>
        <dbReference type="SAM" id="MobiDB-lite"/>
    </source>
</evidence>
<keyword evidence="3" id="KW-1185">Reference proteome</keyword>
<evidence type="ECO:0000313" key="3">
    <source>
        <dbReference type="Proteomes" id="UP001359559"/>
    </source>
</evidence>
<evidence type="ECO:0000313" key="2">
    <source>
        <dbReference type="EMBL" id="KAK7293413.1"/>
    </source>
</evidence>
<comment type="caution">
    <text evidence="2">The sequence shown here is derived from an EMBL/GenBank/DDBJ whole genome shotgun (WGS) entry which is preliminary data.</text>
</comment>
<feature type="region of interest" description="Disordered" evidence="1">
    <location>
        <begin position="87"/>
        <end position="108"/>
    </location>
</feature>
<sequence length="139" mass="14945">MFGGEEPSKKLNKEITIDASLSNWLASSETTHVTNKANSLALYSGALIVEELKQFSTSSSLRKSPCRGMDDKMPIIGSVGSYWNSDASTEDFSSTTSSKGVTHRTSSRGVHLNLDKVRLERTVKGGAAEASSSHVPYVC</sequence>
<proteinExistence type="predicted"/>
<feature type="compositionally biased region" description="Polar residues" evidence="1">
    <location>
        <begin position="87"/>
        <end position="100"/>
    </location>
</feature>
<dbReference type="GO" id="GO:0007142">
    <property type="term" value="P:male meiosis II"/>
    <property type="evidence" value="ECO:0007669"/>
    <property type="project" value="InterPro"/>
</dbReference>
<reference evidence="2 3" key="1">
    <citation type="submission" date="2024-01" db="EMBL/GenBank/DDBJ databases">
        <title>The genomes of 5 underutilized Papilionoideae crops provide insights into root nodulation and disease resistance.</title>
        <authorList>
            <person name="Yuan L."/>
        </authorList>
    </citation>
    <scope>NUCLEOTIDE SEQUENCE [LARGE SCALE GENOMIC DNA]</scope>
    <source>
        <strain evidence="2">LY-2023</strain>
        <tissue evidence="2">Leaf</tissue>
    </source>
</reference>
<accession>A0AAN9J8W5</accession>
<dbReference type="InterPro" id="IPR039300">
    <property type="entry name" value="JASON"/>
</dbReference>
<protein>
    <submittedName>
        <fullName evidence="2">Uncharacterized protein</fullName>
    </submittedName>
</protein>
<dbReference type="PANTHER" id="PTHR33318">
    <property type="entry name" value="ASPARTYL/GLUTAMYL-TRNA(ASN/GLN) AMIDOTRANSFERASE SUBUNIT"/>
    <property type="match status" value="1"/>
</dbReference>
<gene>
    <name evidence="2" type="ORF">RJT34_16278</name>
</gene>
<dbReference type="Proteomes" id="UP001359559">
    <property type="component" value="Unassembled WGS sequence"/>
</dbReference>
<organism evidence="2 3">
    <name type="scientific">Clitoria ternatea</name>
    <name type="common">Butterfly pea</name>
    <dbReference type="NCBI Taxonomy" id="43366"/>
    <lineage>
        <taxon>Eukaryota</taxon>
        <taxon>Viridiplantae</taxon>
        <taxon>Streptophyta</taxon>
        <taxon>Embryophyta</taxon>
        <taxon>Tracheophyta</taxon>
        <taxon>Spermatophyta</taxon>
        <taxon>Magnoliopsida</taxon>
        <taxon>eudicotyledons</taxon>
        <taxon>Gunneridae</taxon>
        <taxon>Pentapetalae</taxon>
        <taxon>rosids</taxon>
        <taxon>fabids</taxon>
        <taxon>Fabales</taxon>
        <taxon>Fabaceae</taxon>
        <taxon>Papilionoideae</taxon>
        <taxon>50 kb inversion clade</taxon>
        <taxon>NPAAA clade</taxon>
        <taxon>indigoferoid/millettioid clade</taxon>
        <taxon>Phaseoleae</taxon>
        <taxon>Clitoria</taxon>
    </lineage>
</organism>